<evidence type="ECO:0000313" key="3">
    <source>
        <dbReference type="EMBL" id="MCT8336639.1"/>
    </source>
</evidence>
<name>A0A9E4ZK59_9EURY</name>
<evidence type="ECO:0000313" key="4">
    <source>
        <dbReference type="Proteomes" id="UP001065682"/>
    </source>
</evidence>
<dbReference type="AlphaFoldDB" id="A0A9E4ZK59"/>
<evidence type="ECO:0000256" key="2">
    <source>
        <dbReference type="SAM" id="Phobius"/>
    </source>
</evidence>
<protein>
    <submittedName>
        <fullName evidence="3">Uncharacterized protein</fullName>
    </submittedName>
</protein>
<keyword evidence="2" id="KW-0472">Membrane</keyword>
<keyword evidence="2" id="KW-1133">Transmembrane helix</keyword>
<dbReference type="RefSeq" id="WP_261596705.1">
    <property type="nucleotide sequence ID" value="NZ_VHLL01000002.1"/>
</dbReference>
<sequence>MTQGEFDFTGALLAVLAAGLFTAAMLNRLVLSGMTSLVPMYLELVKGRLSLDLLDRDEVVTGRDLDGHGGSRRIPGSTSQPAKHSRLQER</sequence>
<accession>A0A9E4ZK59</accession>
<comment type="caution">
    <text evidence="3">The sequence shown here is derived from an EMBL/GenBank/DDBJ whole genome shotgun (WGS) entry which is preliminary data.</text>
</comment>
<feature type="region of interest" description="Disordered" evidence="1">
    <location>
        <begin position="61"/>
        <end position="90"/>
    </location>
</feature>
<feature type="transmembrane region" description="Helical" evidence="2">
    <location>
        <begin position="12"/>
        <end position="31"/>
    </location>
</feature>
<keyword evidence="4" id="KW-1185">Reference proteome</keyword>
<dbReference type="Proteomes" id="UP001065682">
    <property type="component" value="Unassembled WGS sequence"/>
</dbReference>
<organism evidence="3 4">
    <name type="scientific">Methanoculleus formosensis</name>
    <dbReference type="NCBI Taxonomy" id="2590886"/>
    <lineage>
        <taxon>Archaea</taxon>
        <taxon>Methanobacteriati</taxon>
        <taxon>Methanobacteriota</taxon>
        <taxon>Stenosarchaea group</taxon>
        <taxon>Methanomicrobia</taxon>
        <taxon>Methanomicrobiales</taxon>
        <taxon>Methanomicrobiaceae</taxon>
        <taxon>Methanoculleus</taxon>
    </lineage>
</organism>
<dbReference type="EMBL" id="VHLL01000002">
    <property type="protein sequence ID" value="MCT8336639.1"/>
    <property type="molecule type" value="Genomic_DNA"/>
</dbReference>
<proteinExistence type="predicted"/>
<evidence type="ECO:0000256" key="1">
    <source>
        <dbReference type="SAM" id="MobiDB-lite"/>
    </source>
</evidence>
<reference evidence="3" key="1">
    <citation type="submission" date="2019-06" db="EMBL/GenBank/DDBJ databases">
        <title>Methanoculleus strain from Tamsui River, Taipei, Taiwan.</title>
        <authorList>
            <person name="You Y.-T."/>
            <person name="Chen S.-C."/>
            <person name="Lai S.-J."/>
            <person name="Lee Y.-C."/>
            <person name="Lai M.-C."/>
        </authorList>
    </citation>
    <scope>NUCLEOTIDE SEQUENCE</scope>
    <source>
        <strain evidence="3">Afa-1</strain>
    </source>
</reference>
<gene>
    <name evidence="3" type="ORF">FKB36_03790</name>
</gene>
<keyword evidence="2" id="KW-0812">Transmembrane</keyword>